<name>A0A1F5S157_9BACT</name>
<dbReference type="SUPFAM" id="SSF52788">
    <property type="entry name" value="Phosphotyrosine protein phosphatases I"/>
    <property type="match status" value="1"/>
</dbReference>
<gene>
    <name evidence="3" type="ORF">A2Y83_01505</name>
</gene>
<dbReference type="Gene3D" id="3.40.50.2300">
    <property type="match status" value="1"/>
</dbReference>
<reference evidence="3 4" key="1">
    <citation type="journal article" date="2016" name="Nat. Commun.">
        <title>Thousands of microbial genomes shed light on interconnected biogeochemical processes in an aquifer system.</title>
        <authorList>
            <person name="Anantharaman K."/>
            <person name="Brown C.T."/>
            <person name="Hug L.A."/>
            <person name="Sharon I."/>
            <person name="Castelle C.J."/>
            <person name="Probst A.J."/>
            <person name="Thomas B.C."/>
            <person name="Singh A."/>
            <person name="Wilkins M.J."/>
            <person name="Karaoz U."/>
            <person name="Brodie E.L."/>
            <person name="Williams K.H."/>
            <person name="Hubbard S.S."/>
            <person name="Banfield J.F."/>
        </authorList>
    </citation>
    <scope>NUCLEOTIDE SEQUENCE [LARGE SCALE GENOMIC DNA]</scope>
</reference>
<sequence length="170" mass="18972">MKQHLIITICHGNIHRSVIAQLCLEHELKNYGKEKEFIVISRGIQGTNGTALPQHQNLYSYTTEYSFTAPLLQELGISIPATQKTTPINAIDIENASLILAMDQNVLRSLACLFPDYTAKMYIFTELVKKKEDIADCAGSSNSVLYENVIMSINYVAKTGIHNISLLINK</sequence>
<dbReference type="EMBL" id="MFFS01000088">
    <property type="protein sequence ID" value="OGF20409.1"/>
    <property type="molecule type" value="Genomic_DNA"/>
</dbReference>
<dbReference type="InterPro" id="IPR023485">
    <property type="entry name" value="Ptyr_pPase"/>
</dbReference>
<dbReference type="Proteomes" id="UP000178323">
    <property type="component" value="Unassembled WGS sequence"/>
</dbReference>
<dbReference type="InterPro" id="IPR036196">
    <property type="entry name" value="Ptyr_pPase_sf"/>
</dbReference>
<organism evidence="3 4">
    <name type="scientific">Candidatus Falkowbacteria bacterium RBG_13_39_14</name>
    <dbReference type="NCBI Taxonomy" id="1797985"/>
    <lineage>
        <taxon>Bacteria</taxon>
        <taxon>Candidatus Falkowiibacteriota</taxon>
    </lineage>
</organism>
<dbReference type="PANTHER" id="PTHR11717">
    <property type="entry name" value="LOW MOLECULAR WEIGHT PROTEIN TYROSINE PHOSPHATASE"/>
    <property type="match status" value="1"/>
</dbReference>
<feature type="domain" description="Phosphotyrosine protein phosphatase I" evidence="2">
    <location>
        <begin position="6"/>
        <end position="154"/>
    </location>
</feature>
<dbReference type="GO" id="GO:0004725">
    <property type="term" value="F:protein tyrosine phosphatase activity"/>
    <property type="evidence" value="ECO:0007669"/>
    <property type="project" value="UniProtKB-EC"/>
</dbReference>
<dbReference type="PANTHER" id="PTHR11717:SF7">
    <property type="entry name" value="LOW MOLECULAR WEIGHT PHOSPHOTYROSINE PROTEIN PHOSPHATASE"/>
    <property type="match status" value="1"/>
</dbReference>
<accession>A0A1F5S157</accession>
<evidence type="ECO:0000313" key="4">
    <source>
        <dbReference type="Proteomes" id="UP000178323"/>
    </source>
</evidence>
<dbReference type="InterPro" id="IPR050438">
    <property type="entry name" value="LMW_PTPase"/>
</dbReference>
<dbReference type="AlphaFoldDB" id="A0A1F5S157"/>
<dbReference type="Pfam" id="PF01451">
    <property type="entry name" value="LMWPc"/>
    <property type="match status" value="1"/>
</dbReference>
<dbReference type="EC" id="3.1.3.48" evidence="1"/>
<comment type="caution">
    <text evidence="3">The sequence shown here is derived from an EMBL/GenBank/DDBJ whole genome shotgun (WGS) entry which is preliminary data.</text>
</comment>
<proteinExistence type="predicted"/>
<evidence type="ECO:0000313" key="3">
    <source>
        <dbReference type="EMBL" id="OGF20409.1"/>
    </source>
</evidence>
<protein>
    <recommendedName>
        <fullName evidence="1">protein-tyrosine-phosphatase</fullName>
        <ecNumber evidence="1">3.1.3.48</ecNumber>
    </recommendedName>
</protein>
<evidence type="ECO:0000259" key="2">
    <source>
        <dbReference type="Pfam" id="PF01451"/>
    </source>
</evidence>
<evidence type="ECO:0000256" key="1">
    <source>
        <dbReference type="ARBA" id="ARBA00013064"/>
    </source>
</evidence>